<name>A0A7R8H1I7_LEPSM</name>
<dbReference type="AlphaFoldDB" id="A0A7R8H1I7"/>
<gene>
    <name evidence="1" type="ORF">LSAA_3013</name>
</gene>
<evidence type="ECO:0000313" key="1">
    <source>
        <dbReference type="EMBL" id="CAF2808022.1"/>
    </source>
</evidence>
<dbReference type="EMBL" id="HG994590">
    <property type="protein sequence ID" value="CAF2808022.1"/>
    <property type="molecule type" value="Genomic_DNA"/>
</dbReference>
<sequence>MNRNIISSAKPIFTQWRIFKLSEKEKYGNSFFREFATLYPEIIAAGMFAVSAAAYSAYVYKKRGAEHYSNKPFKHVLTIVRPDDPEVERLKYYCHMYKMLIKGPASEVMTSIVKHNKLKCEELLNLQA</sequence>
<dbReference type="Proteomes" id="UP000675881">
    <property type="component" value="Chromosome 11"/>
</dbReference>
<proteinExistence type="predicted"/>
<reference evidence="1" key="1">
    <citation type="submission" date="2021-02" db="EMBL/GenBank/DDBJ databases">
        <authorList>
            <person name="Bekaert M."/>
        </authorList>
    </citation>
    <scope>NUCLEOTIDE SEQUENCE</scope>
    <source>
        <strain evidence="1">IoA-00</strain>
    </source>
</reference>
<organism evidence="1 2">
    <name type="scientific">Lepeophtheirus salmonis</name>
    <name type="common">Salmon louse</name>
    <name type="synonym">Caligus salmonis</name>
    <dbReference type="NCBI Taxonomy" id="72036"/>
    <lineage>
        <taxon>Eukaryota</taxon>
        <taxon>Metazoa</taxon>
        <taxon>Ecdysozoa</taxon>
        <taxon>Arthropoda</taxon>
        <taxon>Crustacea</taxon>
        <taxon>Multicrustacea</taxon>
        <taxon>Hexanauplia</taxon>
        <taxon>Copepoda</taxon>
        <taxon>Siphonostomatoida</taxon>
        <taxon>Caligidae</taxon>
        <taxon>Lepeophtheirus</taxon>
    </lineage>
</organism>
<accession>A0A7R8H1I7</accession>
<protein>
    <submittedName>
        <fullName evidence="1">(salmon louse) hypothetical protein</fullName>
    </submittedName>
</protein>
<evidence type="ECO:0000313" key="2">
    <source>
        <dbReference type="Proteomes" id="UP000675881"/>
    </source>
</evidence>
<keyword evidence="2" id="KW-1185">Reference proteome</keyword>